<gene>
    <name evidence="2" type="ORF">ACFO1V_09815</name>
</gene>
<protein>
    <submittedName>
        <fullName evidence="2">Uncharacterized protein</fullName>
    </submittedName>
</protein>
<accession>A0ABV9H516</accession>
<reference evidence="3" key="1">
    <citation type="journal article" date="2019" name="Int. J. Syst. Evol. Microbiol.">
        <title>The Global Catalogue of Microorganisms (GCM) 10K type strain sequencing project: providing services to taxonomists for standard genome sequencing and annotation.</title>
        <authorList>
            <consortium name="The Broad Institute Genomics Platform"/>
            <consortium name="The Broad Institute Genome Sequencing Center for Infectious Disease"/>
            <person name="Wu L."/>
            <person name="Ma J."/>
        </authorList>
    </citation>
    <scope>NUCLEOTIDE SEQUENCE [LARGE SCALE GENOMIC DNA]</scope>
    <source>
        <strain evidence="3">CGMCC 1.15731</strain>
    </source>
</reference>
<comment type="caution">
    <text evidence="2">The sequence shown here is derived from an EMBL/GenBank/DDBJ whole genome shotgun (WGS) entry which is preliminary data.</text>
</comment>
<evidence type="ECO:0000313" key="2">
    <source>
        <dbReference type="EMBL" id="MFC4625508.1"/>
    </source>
</evidence>
<feature type="signal peptide" evidence="1">
    <location>
        <begin position="1"/>
        <end position="21"/>
    </location>
</feature>
<proteinExistence type="predicted"/>
<evidence type="ECO:0000256" key="1">
    <source>
        <dbReference type="SAM" id="SignalP"/>
    </source>
</evidence>
<keyword evidence="1" id="KW-0732">Signal</keyword>
<feature type="chain" id="PRO_5047225042" evidence="1">
    <location>
        <begin position="22"/>
        <end position="142"/>
    </location>
</feature>
<organism evidence="2 3">
    <name type="scientific">Daeguia caeni</name>
    <dbReference type="NCBI Taxonomy" id="439612"/>
    <lineage>
        <taxon>Bacteria</taxon>
        <taxon>Pseudomonadati</taxon>
        <taxon>Pseudomonadota</taxon>
        <taxon>Alphaproteobacteria</taxon>
        <taxon>Hyphomicrobiales</taxon>
        <taxon>Brucellaceae</taxon>
        <taxon>Daeguia</taxon>
    </lineage>
</organism>
<evidence type="ECO:0000313" key="3">
    <source>
        <dbReference type="Proteomes" id="UP001596042"/>
    </source>
</evidence>
<dbReference type="EMBL" id="JBHSEL010000092">
    <property type="protein sequence ID" value="MFC4625508.1"/>
    <property type="molecule type" value="Genomic_DNA"/>
</dbReference>
<dbReference type="RefSeq" id="WP_374834590.1">
    <property type="nucleotide sequence ID" value="NZ_JBHEEZ010000062.1"/>
</dbReference>
<sequence length="142" mass="15497">MKKLILPALASLLLAGASATAQELPKAGFVREHVVALLHGILTPEQTAKFNLLAYQVAVGNVCHGFVVDQHKFIDAFQSLTLHKDEKASAEQKDYHDKHLAIVFGIMVGGDMAALGENLKEGCNHAMEIRNDPENAKDLVWK</sequence>
<name>A0ABV9H516_9HYPH</name>
<keyword evidence="3" id="KW-1185">Reference proteome</keyword>
<dbReference type="Proteomes" id="UP001596042">
    <property type="component" value="Unassembled WGS sequence"/>
</dbReference>